<evidence type="ECO:0000256" key="3">
    <source>
        <dbReference type="ARBA" id="ARBA00022821"/>
    </source>
</evidence>
<dbReference type="InterPro" id="IPR042197">
    <property type="entry name" value="Apaf_helical"/>
</dbReference>
<protein>
    <recommendedName>
        <fullName evidence="6">AAA+ ATPase domain-containing protein</fullName>
    </recommendedName>
</protein>
<dbReference type="Gene3D" id="1.10.8.430">
    <property type="entry name" value="Helical domain of apoptotic protease-activating factors"/>
    <property type="match status" value="1"/>
</dbReference>
<dbReference type="SMART" id="SM00382">
    <property type="entry name" value="AAA"/>
    <property type="match status" value="1"/>
</dbReference>
<dbReference type="PANTHER" id="PTHR33463">
    <property type="entry name" value="NB-ARC DOMAIN-CONTAINING PROTEIN-RELATED"/>
    <property type="match status" value="1"/>
</dbReference>
<keyword evidence="3" id="KW-0611">Plant defense</keyword>
<organism evidence="7 8">
    <name type="scientific">Quercus rubra</name>
    <name type="common">Northern red oak</name>
    <name type="synonym">Quercus borealis</name>
    <dbReference type="NCBI Taxonomy" id="3512"/>
    <lineage>
        <taxon>Eukaryota</taxon>
        <taxon>Viridiplantae</taxon>
        <taxon>Streptophyta</taxon>
        <taxon>Embryophyta</taxon>
        <taxon>Tracheophyta</taxon>
        <taxon>Spermatophyta</taxon>
        <taxon>Magnoliopsida</taxon>
        <taxon>eudicotyledons</taxon>
        <taxon>Gunneridae</taxon>
        <taxon>Pentapetalae</taxon>
        <taxon>rosids</taxon>
        <taxon>fabids</taxon>
        <taxon>Fagales</taxon>
        <taxon>Fagaceae</taxon>
        <taxon>Quercus</taxon>
    </lineage>
</organism>
<proteinExistence type="inferred from homology"/>
<evidence type="ECO:0000256" key="5">
    <source>
        <dbReference type="SAM" id="MobiDB-lite"/>
    </source>
</evidence>
<comment type="similarity">
    <text evidence="1">Belongs to the disease resistance NB-LRR family.</text>
</comment>
<feature type="domain" description="AAA+ ATPase" evidence="6">
    <location>
        <begin position="170"/>
        <end position="308"/>
    </location>
</feature>
<dbReference type="InterPro" id="IPR003593">
    <property type="entry name" value="AAA+_ATPase"/>
</dbReference>
<comment type="caution">
    <text evidence="7">The sequence shown here is derived from an EMBL/GenBank/DDBJ whole genome shotgun (WGS) entry which is preliminary data.</text>
</comment>
<feature type="region of interest" description="Disordered" evidence="5">
    <location>
        <begin position="87"/>
        <end position="106"/>
    </location>
</feature>
<sequence length="1611" mass="185619">MEIPISIAAKIAEYTVEPVGQWLCYSFHFSTNIENMKNRVMELKAARDRVQHRVIEAINNVEEIEVDVNMWLAKVDDILRKAEEVLDDEEKPKTSSSKMACPNLKQRHKHSKKAKKIVHEIDELTNRTFDKVAYRPALKELVTTTNMDYMMFESRSSIVEELMEALGDANINMIAVWGMAGVGKSTLIREVALEVKKKKLFDEVALANVTQKPDLLRIQGEIADKLDLKFDKETLSGRAVLLRARLTRDKNTKTLVILDDIWRRLDLNEIGIPYDGCKIVVTSRNRDILSSEMGAQKDFGLEVLPKEEAWCLFEKLSGDCLKESYLQSKAMEVSIACVGLPLALVTVAKALKNKRFFEWEDALQQLRRPFPQNQKRMQEVIYSAIKLSYSHLESPELQSFFLFCAQNQVFSTVHYQDLLKKCFGLRLFRGIGTLEEARNRLYTLVRSLKDSSLLLDAPDTSQYFRMHDLTRDVALLIALETQNVLTMKEEDLVEWPDEDNMKICPTISVFSRYIHELPDKLECPELRCLYVFANDKEGSFKISDTFFNGMRKLKVLDLTYMQISSLPSSLKLLTNLRTLCLDQCVLGDIAMIGEMKILEILSLIRSEFKQLPREIGLLTHLRMLDLSNCEKLQVIPANVLSRLILLEELYVGNSFTQWEVEGLNNERASLAELKHLSRLSTLEVHIPDANMMPKDLLFEKLKRYKIFIGDVWDWSDAHENSRVLKLKLNTCNQLESGIKMLFNGIEDLCLDELNGVKSIVHQLDMKGFQQLKRLHVQNNAEIKYIIHSRGLVIDDVVFPALKIFSLKNMINLEGMCDAQLPLTSFRDIRIMKVEHCEKLKFVFSSSIAKGLSQLQELEIKECNIMRAIVVKEDGELEDRDVILFPQLRHLKLQYLPMLGSFLSTQNSIIADVGEIIHEGELDFQEIPHTGIQPLFNEEVVFPNLETLELSSIQSEEILLHNQHRATSSFKLTDPRFQNLRGLKVKGSGNLKYLLSSSTATFMVQLKYLNIEDCKVMEEVLLTEDLGEEEIIPKVLFPRLEDLNLKDLPVLKRFCVGSNIKFPSLQYMVIEKCPKLESFIFKTVSSDMTLSKELREVNSEEISQIAMQPLFNEEVAFPNLETLIISHMPNLKIIWHDKFAPGSFTKLQSMTVQFCENLANTFRVNMLSRFQSLESLVVHNCDLLEEIFEIQGQEVMETRAITITQLKKLFMRRLPKLKRVWNKDPKGTFSFQNLQQIEVGECESLKSLFPTSVARCLKQLEDLRIVECGIEEIIEQEEGAKEDARFVFPKLTLFMLRNLSKLKWFYRGVHTSEWPLLKTLEVSGSNEIQIFASKNYRIQEQDEQIQLETSIQQPLFLVEEGTLFPNLEVLRLAVSNWITFLKRLHSLEKLFVNSSSWEEIFPYKELFDMENHATILPKLRELELSELPMLTHLWKEDTQPSPTFHNLENLKVLICDKLKNLVPSSVSFQNLTNLEICKCHGLINLVTSSTAKSLVQLKKMSVSECERITEVVTGERGEASEVITFTQLTYLKLDCLLNLSSFCSISYSFEFPSLEEVIVRQCPEMKTFSHGALGTPKLERVQATQEDGWHWKANLNTTIHWLWESKYNTTTQ</sequence>
<dbReference type="GO" id="GO:0043531">
    <property type="term" value="F:ADP binding"/>
    <property type="evidence" value="ECO:0007669"/>
    <property type="project" value="InterPro"/>
</dbReference>
<dbReference type="InterPro" id="IPR002182">
    <property type="entry name" value="NB-ARC"/>
</dbReference>
<keyword evidence="8" id="KW-1185">Reference proteome</keyword>
<evidence type="ECO:0000256" key="1">
    <source>
        <dbReference type="ARBA" id="ARBA00008894"/>
    </source>
</evidence>
<gene>
    <name evidence="7" type="ORF">RGQ29_014278</name>
</gene>
<dbReference type="InterPro" id="IPR032675">
    <property type="entry name" value="LRR_dom_sf"/>
</dbReference>
<dbReference type="Gene3D" id="3.80.10.10">
    <property type="entry name" value="Ribonuclease Inhibitor"/>
    <property type="match status" value="5"/>
</dbReference>
<keyword evidence="2" id="KW-0547">Nucleotide-binding</keyword>
<evidence type="ECO:0000256" key="2">
    <source>
        <dbReference type="ARBA" id="ARBA00022741"/>
    </source>
</evidence>
<dbReference type="PANTHER" id="PTHR33463:SF215">
    <property type="entry name" value="NB-ARC DOMAIN DISEASE RESISTANCE PROTEIN"/>
    <property type="match status" value="1"/>
</dbReference>
<dbReference type="InterPro" id="IPR050905">
    <property type="entry name" value="Plant_NBS-LRR"/>
</dbReference>
<dbReference type="InterPro" id="IPR057135">
    <property type="entry name" value="At4g27190-like_LRR"/>
</dbReference>
<evidence type="ECO:0000313" key="8">
    <source>
        <dbReference type="Proteomes" id="UP001324115"/>
    </source>
</evidence>
<dbReference type="Proteomes" id="UP001324115">
    <property type="component" value="Unassembled WGS sequence"/>
</dbReference>
<dbReference type="SUPFAM" id="SSF52047">
    <property type="entry name" value="RNI-like"/>
    <property type="match status" value="1"/>
</dbReference>
<evidence type="ECO:0000259" key="6">
    <source>
        <dbReference type="SMART" id="SM00382"/>
    </source>
</evidence>
<evidence type="ECO:0000256" key="4">
    <source>
        <dbReference type="ARBA" id="ARBA00022840"/>
    </source>
</evidence>
<dbReference type="SUPFAM" id="SSF52058">
    <property type="entry name" value="L domain-like"/>
    <property type="match status" value="2"/>
</dbReference>
<dbReference type="PROSITE" id="PS51450">
    <property type="entry name" value="LRR"/>
    <property type="match status" value="1"/>
</dbReference>
<dbReference type="GO" id="GO:0006952">
    <property type="term" value="P:defense response"/>
    <property type="evidence" value="ECO:0007669"/>
    <property type="project" value="UniProtKB-KW"/>
</dbReference>
<name>A0AAN7FM12_QUERU</name>
<dbReference type="Gene3D" id="3.40.50.300">
    <property type="entry name" value="P-loop containing nucleotide triphosphate hydrolases"/>
    <property type="match status" value="1"/>
</dbReference>
<keyword evidence="4" id="KW-0067">ATP-binding</keyword>
<reference evidence="7 8" key="1">
    <citation type="journal article" date="2023" name="G3 (Bethesda)">
        <title>A haplotype-resolved chromosome-scale genome for Quercus rubra L. provides insights into the genetics of adaptive traits for red oak species.</title>
        <authorList>
            <person name="Kapoor B."/>
            <person name="Jenkins J."/>
            <person name="Schmutz J."/>
            <person name="Zhebentyayeva T."/>
            <person name="Kuelheim C."/>
            <person name="Coggeshall M."/>
            <person name="Heim C."/>
            <person name="Lasky J.R."/>
            <person name="Leites L."/>
            <person name="Islam-Faridi N."/>
            <person name="Romero-Severson J."/>
            <person name="DeLeo V.L."/>
            <person name="Lucas S.M."/>
            <person name="Lazic D."/>
            <person name="Gailing O."/>
            <person name="Carlson J."/>
            <person name="Staton M."/>
        </authorList>
    </citation>
    <scope>NUCLEOTIDE SEQUENCE [LARGE SCALE GENOMIC DNA]</scope>
    <source>
        <strain evidence="7">Pseudo-F2</strain>
    </source>
</reference>
<dbReference type="SUPFAM" id="SSF52540">
    <property type="entry name" value="P-loop containing nucleoside triphosphate hydrolases"/>
    <property type="match status" value="1"/>
</dbReference>
<dbReference type="GO" id="GO:0005524">
    <property type="term" value="F:ATP binding"/>
    <property type="evidence" value="ECO:0007669"/>
    <property type="project" value="UniProtKB-KW"/>
</dbReference>
<dbReference type="Pfam" id="PF23247">
    <property type="entry name" value="LRR_RPS2"/>
    <property type="match status" value="5"/>
</dbReference>
<dbReference type="Pfam" id="PF00931">
    <property type="entry name" value="NB-ARC"/>
    <property type="match status" value="1"/>
</dbReference>
<dbReference type="InterPro" id="IPR001611">
    <property type="entry name" value="Leu-rich_rpt"/>
</dbReference>
<dbReference type="PRINTS" id="PR00364">
    <property type="entry name" value="DISEASERSIST"/>
</dbReference>
<evidence type="ECO:0000313" key="7">
    <source>
        <dbReference type="EMBL" id="KAK4596158.1"/>
    </source>
</evidence>
<accession>A0AAN7FM12</accession>
<dbReference type="EMBL" id="JAXUIC010000003">
    <property type="protein sequence ID" value="KAK4596158.1"/>
    <property type="molecule type" value="Genomic_DNA"/>
</dbReference>
<dbReference type="InterPro" id="IPR027417">
    <property type="entry name" value="P-loop_NTPase"/>
</dbReference>